<feature type="compositionally biased region" description="Basic residues" evidence="1">
    <location>
        <begin position="259"/>
        <end position="272"/>
    </location>
</feature>
<name>A0A0T6AV59_9SCAR</name>
<organism evidence="3 4">
    <name type="scientific">Oryctes borbonicus</name>
    <dbReference type="NCBI Taxonomy" id="1629725"/>
    <lineage>
        <taxon>Eukaryota</taxon>
        <taxon>Metazoa</taxon>
        <taxon>Ecdysozoa</taxon>
        <taxon>Arthropoda</taxon>
        <taxon>Hexapoda</taxon>
        <taxon>Insecta</taxon>
        <taxon>Pterygota</taxon>
        <taxon>Neoptera</taxon>
        <taxon>Endopterygota</taxon>
        <taxon>Coleoptera</taxon>
        <taxon>Polyphaga</taxon>
        <taxon>Scarabaeiformia</taxon>
        <taxon>Scarabaeidae</taxon>
        <taxon>Dynastinae</taxon>
        <taxon>Oryctes</taxon>
    </lineage>
</organism>
<feature type="compositionally biased region" description="Polar residues" evidence="1">
    <location>
        <begin position="209"/>
        <end position="221"/>
    </location>
</feature>
<feature type="compositionally biased region" description="Polar residues" evidence="1">
    <location>
        <begin position="142"/>
        <end position="154"/>
    </location>
</feature>
<dbReference type="SUPFAM" id="SSF50156">
    <property type="entry name" value="PDZ domain-like"/>
    <property type="match status" value="1"/>
</dbReference>
<dbReference type="PANTHER" id="PTHR11324">
    <property type="entry name" value="IL16-RELATED"/>
    <property type="match status" value="1"/>
</dbReference>
<evidence type="ECO:0000313" key="3">
    <source>
        <dbReference type="EMBL" id="KRT78741.1"/>
    </source>
</evidence>
<dbReference type="InterPro" id="IPR001478">
    <property type="entry name" value="PDZ"/>
</dbReference>
<evidence type="ECO:0000259" key="2">
    <source>
        <dbReference type="PROSITE" id="PS50106"/>
    </source>
</evidence>
<feature type="region of interest" description="Disordered" evidence="1">
    <location>
        <begin position="255"/>
        <end position="299"/>
    </location>
</feature>
<dbReference type="PANTHER" id="PTHR11324:SF16">
    <property type="entry name" value="PDZ DOMAIN-CONTAINING PROTEIN 2"/>
    <property type="match status" value="1"/>
</dbReference>
<evidence type="ECO:0000313" key="4">
    <source>
        <dbReference type="Proteomes" id="UP000051574"/>
    </source>
</evidence>
<dbReference type="SMART" id="SM00228">
    <property type="entry name" value="PDZ"/>
    <property type="match status" value="1"/>
</dbReference>
<feature type="region of interest" description="Disordered" evidence="1">
    <location>
        <begin position="132"/>
        <end position="155"/>
    </location>
</feature>
<comment type="caution">
    <text evidence="3">The sequence shown here is derived from an EMBL/GenBank/DDBJ whole genome shotgun (WGS) entry which is preliminary data.</text>
</comment>
<feature type="domain" description="PDZ" evidence="2">
    <location>
        <begin position="358"/>
        <end position="432"/>
    </location>
</feature>
<dbReference type="Pfam" id="PF00595">
    <property type="entry name" value="PDZ"/>
    <property type="match status" value="1"/>
</dbReference>
<evidence type="ECO:0000256" key="1">
    <source>
        <dbReference type="SAM" id="MobiDB-lite"/>
    </source>
</evidence>
<dbReference type="OrthoDB" id="6022711at2759"/>
<dbReference type="AlphaFoldDB" id="A0A0T6AV59"/>
<dbReference type="EMBL" id="LJIG01022783">
    <property type="protein sequence ID" value="KRT78741.1"/>
    <property type="molecule type" value="Genomic_DNA"/>
</dbReference>
<dbReference type="CDD" id="cd06759">
    <property type="entry name" value="PDZ3_PDZD2-PDZ1_hPro-IL-16-like"/>
    <property type="match status" value="1"/>
</dbReference>
<dbReference type="Gene3D" id="2.30.42.10">
    <property type="match status" value="1"/>
</dbReference>
<protein>
    <submittedName>
        <fullName evidence="3">PDZ domain-containing protein</fullName>
    </submittedName>
</protein>
<accession>A0A0T6AV59</accession>
<dbReference type="InterPro" id="IPR036034">
    <property type="entry name" value="PDZ_sf"/>
</dbReference>
<dbReference type="Proteomes" id="UP000051574">
    <property type="component" value="Unassembled WGS sequence"/>
</dbReference>
<gene>
    <name evidence="3" type="ORF">AMK59_7031</name>
</gene>
<reference evidence="3 4" key="1">
    <citation type="submission" date="2015-09" db="EMBL/GenBank/DDBJ databases">
        <title>Draft genome of the scarab beetle Oryctes borbonicus.</title>
        <authorList>
            <person name="Meyer J.M."/>
            <person name="Markov G.V."/>
            <person name="Baskaran P."/>
            <person name="Herrmann M."/>
            <person name="Sommer R.J."/>
            <person name="Roedelsperger C."/>
        </authorList>
    </citation>
    <scope>NUCLEOTIDE SEQUENCE [LARGE SCALE GENOMIC DNA]</scope>
    <source>
        <strain evidence="3">OB123</strain>
        <tissue evidence="3">Whole animal</tissue>
    </source>
</reference>
<feature type="region of interest" description="Disordered" evidence="1">
    <location>
        <begin position="205"/>
        <end position="226"/>
    </location>
</feature>
<dbReference type="PROSITE" id="PS50106">
    <property type="entry name" value="PDZ"/>
    <property type="match status" value="1"/>
</dbReference>
<keyword evidence="4" id="KW-1185">Reference proteome</keyword>
<proteinExistence type="predicted"/>
<feature type="non-terminal residue" evidence="3">
    <location>
        <position position="1"/>
    </location>
</feature>
<sequence>LRGWNGSISQRWRKIRRCCATLTSPTIQTTTEPCEDTLLRDNSQILVNIPQISSSLRIPSSKKKTSVQDVIRSQFNRMHVALRKRRALSVQEVFDTSTHEQPTFYVPSATDPDCCSGSISLPIIGDGNVIPNTRGRLRTKYKNGSTTSEINTNDIGYHSYEDTSLLDKLPYEPEPDYDDDNRWCSTHHQNTKQRRWSVVDGLIRYGANSKPNPKIQSTQVDSGPDSIQFHYRDDPKSYIGNQYQRKYAVQIKNQIPKVKLSKKHHERARSHSPAKNGANDSNNEDIKTPDGKVYSSCSKNRNSTNINLKVRSNYSEYGRKDDSQNGLEDLEEENFRELEEIKFCTLPRGGGSTFTIKQVVFEKGPGLKALGFTIVGGRDSPKGSMGIYVKTIIPSGQAAETGNLKEGDEILAVNGKPLHGVSHQEAIAVFKQIKAGKVLLHIGRRSIRKKKERLSLVV</sequence>